<protein>
    <recommendedName>
        <fullName evidence="4">F-box domain-containing protein</fullName>
    </recommendedName>
</protein>
<organism evidence="2 3">
    <name type="scientific">Stemphylium lycopersici</name>
    <name type="common">Tomato gray leaf spot disease fungus</name>
    <name type="synonym">Thyrospora lycopersici</name>
    <dbReference type="NCBI Taxonomy" id="183478"/>
    <lineage>
        <taxon>Eukaryota</taxon>
        <taxon>Fungi</taxon>
        <taxon>Dikarya</taxon>
        <taxon>Ascomycota</taxon>
        <taxon>Pezizomycotina</taxon>
        <taxon>Dothideomycetes</taxon>
        <taxon>Pleosporomycetidae</taxon>
        <taxon>Pleosporales</taxon>
        <taxon>Pleosporineae</taxon>
        <taxon>Pleosporaceae</taxon>
        <taxon>Stemphylium</taxon>
    </lineage>
</organism>
<reference evidence="3" key="1">
    <citation type="submission" date="2018-05" db="EMBL/GenBank/DDBJ databases">
        <title>Draft genome sequence of Stemphylium lycopersici strain CIDEFI 213.</title>
        <authorList>
            <person name="Medina R."/>
            <person name="Franco M.E.E."/>
            <person name="Lucentini C.G."/>
            <person name="Saparrat M.C.N."/>
            <person name="Balatti P.A."/>
        </authorList>
    </citation>
    <scope>NUCLEOTIDE SEQUENCE [LARGE SCALE GENOMIC DNA]</scope>
    <source>
        <strain evidence="3">CIDEFI 213</strain>
    </source>
</reference>
<dbReference type="Proteomes" id="UP000249619">
    <property type="component" value="Unassembled WGS sequence"/>
</dbReference>
<comment type="caution">
    <text evidence="2">The sequence shown here is derived from an EMBL/GenBank/DDBJ whole genome shotgun (WGS) entry which is preliminary data.</text>
</comment>
<dbReference type="EMBL" id="QGDH01000030">
    <property type="protein sequence ID" value="RAR13767.1"/>
    <property type="molecule type" value="Genomic_DNA"/>
</dbReference>
<name>A0A364N9A5_STELY</name>
<evidence type="ECO:0008006" key="4">
    <source>
        <dbReference type="Google" id="ProtNLM"/>
    </source>
</evidence>
<evidence type="ECO:0000313" key="2">
    <source>
        <dbReference type="EMBL" id="RAR13767.1"/>
    </source>
</evidence>
<evidence type="ECO:0000313" key="3">
    <source>
        <dbReference type="Proteomes" id="UP000249619"/>
    </source>
</evidence>
<gene>
    <name evidence="2" type="ORF">DDE83_002804</name>
</gene>
<feature type="region of interest" description="Disordered" evidence="1">
    <location>
        <begin position="257"/>
        <end position="288"/>
    </location>
</feature>
<evidence type="ECO:0000256" key="1">
    <source>
        <dbReference type="SAM" id="MobiDB-lite"/>
    </source>
</evidence>
<dbReference type="AlphaFoldDB" id="A0A364N9A5"/>
<keyword evidence="3" id="KW-1185">Reference proteome</keyword>
<sequence length="288" mass="33488">MTQPEVSATTPPQRNLLNLPGELRNRICEWVIEGTQSDVRLRSPPYPLWLACRAPNRVLRWELLRRETLGLTQTCRKLRDEFLPLHQQYVIVQLWNPEDLRRYLAEFFPNNEEPHGTVKLSVPPEHAKLEVLPFIHALCSAPKLDLRFVDMPKDDKETLSRLCDVRGNRNWAGFVERLVTRISYIGDWTADQQLIVEIKNGAWKHCVTERIPENSRINVPGDSNDYEKADVVKRWLESIKILSQYVIEEIVEIRMEDSRESRNSKIATASPNDGFAVEEESSEKSFEE</sequence>
<proteinExistence type="predicted"/>
<accession>A0A364N9A5</accession>